<organism evidence="1 2">
    <name type="scientific">Planctobacterium marinum</name>
    <dbReference type="NCBI Taxonomy" id="1631968"/>
    <lineage>
        <taxon>Bacteria</taxon>
        <taxon>Pseudomonadati</taxon>
        <taxon>Pseudomonadota</taxon>
        <taxon>Gammaproteobacteria</taxon>
        <taxon>Alteromonadales</taxon>
        <taxon>Alteromonadaceae</taxon>
        <taxon>Planctobacterium</taxon>
    </lineage>
</organism>
<dbReference type="KEGG" id="pmaw:MACH26_20710"/>
<dbReference type="RefSeq" id="WP_338292564.1">
    <property type="nucleotide sequence ID" value="NZ_AP027272.1"/>
</dbReference>
<dbReference type="Proteomes" id="UP001333710">
    <property type="component" value="Chromosome"/>
</dbReference>
<accession>A0AA48HXR7</accession>
<name>A0AA48HXR7_9ALTE</name>
<reference evidence="1" key="1">
    <citation type="submission" date="2023-01" db="EMBL/GenBank/DDBJ databases">
        <title>Complete genome sequence of Planctobacterium marinum strain Dej080120_11.</title>
        <authorList>
            <person name="Ueki S."/>
            <person name="Maruyama F."/>
        </authorList>
    </citation>
    <scope>NUCLEOTIDE SEQUENCE</scope>
    <source>
        <strain evidence="1">Dej080120_11</strain>
    </source>
</reference>
<evidence type="ECO:0000313" key="1">
    <source>
        <dbReference type="EMBL" id="BDX06550.1"/>
    </source>
</evidence>
<protein>
    <submittedName>
        <fullName evidence="1">Uncharacterized protein</fullName>
    </submittedName>
</protein>
<dbReference type="AlphaFoldDB" id="A0AA48HXR7"/>
<sequence>MRYGEQRLGRNPVRLIGVNAPFQPALQFGREYAANDDPRLRASQSWGGANMEGRNSSGNAIQEPLPTRQQTALAHQLTPQMQNILRGGLRPIENKGRGTQVKPAELDSVHLGEAIGSSEKRASTVAVAASPNGPSGLRRVVGEV</sequence>
<proteinExistence type="predicted"/>
<dbReference type="EMBL" id="AP027272">
    <property type="protein sequence ID" value="BDX06550.1"/>
    <property type="molecule type" value="Genomic_DNA"/>
</dbReference>
<evidence type="ECO:0000313" key="2">
    <source>
        <dbReference type="Proteomes" id="UP001333710"/>
    </source>
</evidence>
<keyword evidence="2" id="KW-1185">Reference proteome</keyword>
<gene>
    <name evidence="1" type="ORF">MACH26_20710</name>
</gene>